<evidence type="ECO:0000256" key="4">
    <source>
        <dbReference type="ARBA" id="ARBA00022741"/>
    </source>
</evidence>
<keyword evidence="3" id="KW-0540">Nuclease</keyword>
<dbReference type="RefSeq" id="WP_110035946.1">
    <property type="nucleotide sequence ID" value="NZ_QGTL01000001.1"/>
</dbReference>
<sequence length="119" mass="13523">MSDERTDQRLLYVEATLKEIAELAARGRAAFDADIAVARACQYSVIRLAADLDRLGEEWLADHPDVPWRLIKGMRNRIAHSYWLVDDDIVWAVVDVHASELHRSLAAEIDVARARWAAE</sequence>
<dbReference type="GO" id="GO:0110001">
    <property type="term" value="C:toxin-antitoxin complex"/>
    <property type="evidence" value="ECO:0007669"/>
    <property type="project" value="InterPro"/>
</dbReference>
<evidence type="ECO:0000256" key="3">
    <source>
        <dbReference type="ARBA" id="ARBA00022722"/>
    </source>
</evidence>
<reference evidence="6 7" key="1">
    <citation type="submission" date="2018-05" db="EMBL/GenBank/DDBJ databases">
        <title>Genomic Encyclopedia of Type Strains, Phase IV (KMG-IV): sequencing the most valuable type-strain genomes for metagenomic binning, comparative biology and taxonomic classification.</title>
        <authorList>
            <person name="Goeker M."/>
        </authorList>
    </citation>
    <scope>NUCLEOTIDE SEQUENCE [LARGE SCALE GENOMIC DNA]</scope>
    <source>
        <strain evidence="6 7">DSM 44717</strain>
    </source>
</reference>
<evidence type="ECO:0000256" key="1">
    <source>
        <dbReference type="ARBA" id="ARBA00022553"/>
    </source>
</evidence>
<dbReference type="GO" id="GO:0000166">
    <property type="term" value="F:nucleotide binding"/>
    <property type="evidence" value="ECO:0007669"/>
    <property type="project" value="UniProtKB-KW"/>
</dbReference>
<keyword evidence="2" id="KW-1277">Toxin-antitoxin system</keyword>
<evidence type="ECO:0000313" key="6">
    <source>
        <dbReference type="EMBL" id="PWV81434.1"/>
    </source>
</evidence>
<dbReference type="Proteomes" id="UP000246410">
    <property type="component" value="Unassembled WGS sequence"/>
</dbReference>
<dbReference type="Pfam" id="PF01934">
    <property type="entry name" value="HepT-like"/>
    <property type="match status" value="1"/>
</dbReference>
<protein>
    <submittedName>
        <fullName evidence="6">Uncharacterized protein with HEPN domain</fullName>
    </submittedName>
</protein>
<proteinExistence type="predicted"/>
<dbReference type="PANTHER" id="PTHR34139:SF1">
    <property type="entry name" value="RNASE MJ1380-RELATED"/>
    <property type="match status" value="1"/>
</dbReference>
<evidence type="ECO:0000256" key="5">
    <source>
        <dbReference type="ARBA" id="ARBA00022801"/>
    </source>
</evidence>
<keyword evidence="1" id="KW-0597">Phosphoprotein</keyword>
<dbReference type="EMBL" id="QGTL01000001">
    <property type="protein sequence ID" value="PWV81434.1"/>
    <property type="molecule type" value="Genomic_DNA"/>
</dbReference>
<evidence type="ECO:0000313" key="7">
    <source>
        <dbReference type="Proteomes" id="UP000246410"/>
    </source>
</evidence>
<comment type="caution">
    <text evidence="6">The sequence shown here is derived from an EMBL/GenBank/DDBJ whole genome shotgun (WGS) entry which is preliminary data.</text>
</comment>
<dbReference type="PANTHER" id="PTHR34139">
    <property type="entry name" value="UPF0331 PROTEIN MJ0127"/>
    <property type="match status" value="1"/>
</dbReference>
<accession>A0A317P4X2</accession>
<keyword evidence="4" id="KW-0547">Nucleotide-binding</keyword>
<dbReference type="GO" id="GO:0004540">
    <property type="term" value="F:RNA nuclease activity"/>
    <property type="evidence" value="ECO:0007669"/>
    <property type="project" value="InterPro"/>
</dbReference>
<evidence type="ECO:0000256" key="2">
    <source>
        <dbReference type="ARBA" id="ARBA00022649"/>
    </source>
</evidence>
<name>A0A317P4X2_9NOCA</name>
<keyword evidence="7" id="KW-1185">Reference proteome</keyword>
<dbReference type="InterPro" id="IPR008201">
    <property type="entry name" value="HepT-like"/>
</dbReference>
<dbReference type="GO" id="GO:0016787">
    <property type="term" value="F:hydrolase activity"/>
    <property type="evidence" value="ECO:0007669"/>
    <property type="project" value="UniProtKB-KW"/>
</dbReference>
<dbReference type="AlphaFoldDB" id="A0A317P4X2"/>
<organism evidence="6 7">
    <name type="scientific">Nocardia neocaledoniensis</name>
    <dbReference type="NCBI Taxonomy" id="236511"/>
    <lineage>
        <taxon>Bacteria</taxon>
        <taxon>Bacillati</taxon>
        <taxon>Actinomycetota</taxon>
        <taxon>Actinomycetes</taxon>
        <taxon>Mycobacteriales</taxon>
        <taxon>Nocardiaceae</taxon>
        <taxon>Nocardia</taxon>
    </lineage>
</organism>
<keyword evidence="5" id="KW-0378">Hydrolase</keyword>
<gene>
    <name evidence="6" type="ORF">DFR69_101777</name>
</gene>
<dbReference type="InterPro" id="IPR051813">
    <property type="entry name" value="HepT_RNase_toxin"/>
</dbReference>